<feature type="non-terminal residue" evidence="1">
    <location>
        <position position="33"/>
    </location>
</feature>
<protein>
    <submittedName>
        <fullName evidence="1">Uncharacterized protein</fullName>
    </submittedName>
</protein>
<comment type="caution">
    <text evidence="1">The sequence shown here is derived from an EMBL/GenBank/DDBJ whole genome shotgun (WGS) entry which is preliminary data.</text>
</comment>
<gene>
    <name evidence="1" type="ORF">S12H4_43884</name>
</gene>
<name>X1U1I9_9ZZZZ</name>
<dbReference type="EMBL" id="BARW01026982">
    <property type="protein sequence ID" value="GAJ11433.1"/>
    <property type="molecule type" value="Genomic_DNA"/>
</dbReference>
<proteinExistence type="predicted"/>
<dbReference type="AlphaFoldDB" id="X1U1I9"/>
<organism evidence="1">
    <name type="scientific">marine sediment metagenome</name>
    <dbReference type="NCBI Taxonomy" id="412755"/>
    <lineage>
        <taxon>unclassified sequences</taxon>
        <taxon>metagenomes</taxon>
        <taxon>ecological metagenomes</taxon>
    </lineage>
</organism>
<reference evidence="1" key="1">
    <citation type="journal article" date="2014" name="Front. Microbiol.">
        <title>High frequency of phylogenetically diverse reductive dehalogenase-homologous genes in deep subseafloor sedimentary metagenomes.</title>
        <authorList>
            <person name="Kawai M."/>
            <person name="Futagami T."/>
            <person name="Toyoda A."/>
            <person name="Takaki Y."/>
            <person name="Nishi S."/>
            <person name="Hori S."/>
            <person name="Arai W."/>
            <person name="Tsubouchi T."/>
            <person name="Morono Y."/>
            <person name="Uchiyama I."/>
            <person name="Ito T."/>
            <person name="Fujiyama A."/>
            <person name="Inagaki F."/>
            <person name="Takami H."/>
        </authorList>
    </citation>
    <scope>NUCLEOTIDE SEQUENCE</scope>
    <source>
        <strain evidence="1">Expedition CK06-06</strain>
    </source>
</reference>
<accession>X1U1I9</accession>
<sequence length="33" mass="3825">MNEELSAFIDGVYKEPYSLIFNNCIDKSLRIMA</sequence>
<evidence type="ECO:0000313" key="1">
    <source>
        <dbReference type="EMBL" id="GAJ11433.1"/>
    </source>
</evidence>